<keyword evidence="1" id="KW-1133">Transmembrane helix</keyword>
<evidence type="ECO:0000256" key="1">
    <source>
        <dbReference type="SAM" id="Phobius"/>
    </source>
</evidence>
<proteinExistence type="predicted"/>
<dbReference type="EMBL" id="MN740730">
    <property type="protein sequence ID" value="QHS81187.1"/>
    <property type="molecule type" value="Genomic_DNA"/>
</dbReference>
<organism evidence="2">
    <name type="scientific">viral metagenome</name>
    <dbReference type="NCBI Taxonomy" id="1070528"/>
    <lineage>
        <taxon>unclassified sequences</taxon>
        <taxon>metagenomes</taxon>
        <taxon>organismal metagenomes</taxon>
    </lineage>
</organism>
<feature type="transmembrane region" description="Helical" evidence="1">
    <location>
        <begin position="6"/>
        <end position="24"/>
    </location>
</feature>
<evidence type="ECO:0000313" key="2">
    <source>
        <dbReference type="EMBL" id="QHS81187.1"/>
    </source>
</evidence>
<keyword evidence="1" id="KW-0812">Transmembrane</keyword>
<accession>A0A6C0AMZ3</accession>
<sequence>MDLHLVFYYIGISIVLLTHLVMLGGSSGARIHAITNLFAAGCIAYYFMNKEQFIHF</sequence>
<reference evidence="2" key="1">
    <citation type="journal article" date="2020" name="Nature">
        <title>Giant virus diversity and host interactions through global metagenomics.</title>
        <authorList>
            <person name="Schulz F."/>
            <person name="Roux S."/>
            <person name="Paez-Espino D."/>
            <person name="Jungbluth S."/>
            <person name="Walsh D.A."/>
            <person name="Denef V.J."/>
            <person name="McMahon K.D."/>
            <person name="Konstantinidis K.T."/>
            <person name="Eloe-Fadrosh E.A."/>
            <person name="Kyrpides N.C."/>
            <person name="Woyke T."/>
        </authorList>
    </citation>
    <scope>NUCLEOTIDE SEQUENCE</scope>
    <source>
        <strain evidence="2">GVMAG-S-1101161-73</strain>
    </source>
</reference>
<name>A0A6C0AMZ3_9ZZZZ</name>
<keyword evidence="1" id="KW-0472">Membrane</keyword>
<feature type="transmembrane region" description="Helical" evidence="1">
    <location>
        <begin position="31"/>
        <end position="48"/>
    </location>
</feature>
<protein>
    <submittedName>
        <fullName evidence="2">Uncharacterized protein</fullName>
    </submittedName>
</protein>
<dbReference type="AlphaFoldDB" id="A0A6C0AMZ3"/>